<dbReference type="RefSeq" id="WP_049593952.1">
    <property type="nucleotide sequence ID" value="NZ_CAXLPK010000002.1"/>
</dbReference>
<dbReference type="EMBL" id="PIDR01000052">
    <property type="protein sequence ID" value="PLO74439.1"/>
    <property type="molecule type" value="Genomic_DNA"/>
</dbReference>
<evidence type="ECO:0000256" key="3">
    <source>
        <dbReference type="ARBA" id="ARBA00022729"/>
    </source>
</evidence>
<dbReference type="InterPro" id="IPR050263">
    <property type="entry name" value="Bact_Fimbrial_Adh_Pro"/>
</dbReference>
<dbReference type="SUPFAM" id="SSF49401">
    <property type="entry name" value="Bacterial adhesins"/>
    <property type="match status" value="1"/>
</dbReference>
<evidence type="ECO:0000256" key="5">
    <source>
        <dbReference type="SAM" id="SignalP"/>
    </source>
</evidence>
<comment type="subcellular location">
    <subcellularLocation>
        <location evidence="1">Fimbrium</location>
    </subcellularLocation>
</comment>
<dbReference type="Pfam" id="PF16970">
    <property type="entry name" value="FimA"/>
    <property type="match status" value="1"/>
</dbReference>
<dbReference type="PANTHER" id="PTHR33420:SF3">
    <property type="entry name" value="FIMBRIAL SUBUNIT ELFA"/>
    <property type="match status" value="1"/>
</dbReference>
<evidence type="ECO:0000313" key="7">
    <source>
        <dbReference type="Proteomes" id="UP000234667"/>
    </source>
</evidence>
<accession>A0A2J5Q801</accession>
<evidence type="ECO:0000256" key="4">
    <source>
        <dbReference type="ARBA" id="ARBA00023263"/>
    </source>
</evidence>
<dbReference type="Proteomes" id="UP000234667">
    <property type="component" value="Unassembled WGS sequence"/>
</dbReference>
<dbReference type="AlphaFoldDB" id="A0A2J5Q801"/>
<evidence type="ECO:0000256" key="2">
    <source>
        <dbReference type="ARBA" id="ARBA00006671"/>
    </source>
</evidence>
<feature type="signal peptide" evidence="5">
    <location>
        <begin position="1"/>
        <end position="23"/>
    </location>
</feature>
<reference evidence="6 7" key="1">
    <citation type="submission" date="2017-11" db="EMBL/GenBank/DDBJ databases">
        <authorList>
            <person name="Han C.G."/>
        </authorList>
    </citation>
    <scope>NUCLEOTIDE SEQUENCE [LARGE SCALE GENOMIC DNA]</scope>
    <source>
        <strain evidence="6 7">A10</strain>
    </source>
</reference>
<protein>
    <submittedName>
        <fullName evidence="6">Type 1 fimbrial protein</fullName>
    </submittedName>
</protein>
<dbReference type="GO" id="GO:0043709">
    <property type="term" value="P:cell adhesion involved in single-species biofilm formation"/>
    <property type="evidence" value="ECO:0007669"/>
    <property type="project" value="TreeGrafter"/>
</dbReference>
<dbReference type="GO" id="GO:0009289">
    <property type="term" value="C:pilus"/>
    <property type="evidence" value="ECO:0007669"/>
    <property type="project" value="UniProtKB-SubCell"/>
</dbReference>
<name>A0A2J5Q801_9ENTR</name>
<dbReference type="PANTHER" id="PTHR33420">
    <property type="entry name" value="FIMBRIAL SUBUNIT ELFA-RELATED"/>
    <property type="match status" value="1"/>
</dbReference>
<dbReference type="InterPro" id="IPR039458">
    <property type="entry name" value="FimA-like"/>
</dbReference>
<proteinExistence type="inferred from homology"/>
<dbReference type="InterPro" id="IPR008966">
    <property type="entry name" value="Adhesion_dom_sf"/>
</dbReference>
<comment type="caution">
    <text evidence="6">The sequence shown here is derived from an EMBL/GenBank/DDBJ whole genome shotgun (WGS) entry which is preliminary data.</text>
</comment>
<gene>
    <name evidence="6" type="ORF">CWN49_03395</name>
</gene>
<comment type="similarity">
    <text evidence="2">Belongs to the fimbrial protein family.</text>
</comment>
<keyword evidence="3 5" id="KW-0732">Signal</keyword>
<feature type="chain" id="PRO_5014435607" evidence="5">
    <location>
        <begin position="24"/>
        <end position="183"/>
    </location>
</feature>
<evidence type="ECO:0000313" key="6">
    <source>
        <dbReference type="EMBL" id="PLO74439.1"/>
    </source>
</evidence>
<keyword evidence="4" id="KW-0281">Fimbrium</keyword>
<sequence>MNIKRVFLCAMVSSALVSGPAFAAETGTISFSGLITGSTCNVDVGGPGADATVVLPTVSADTLDAPTKTNGKTRFTLNLSGCTGALTQAKAYFEGGNTVDNITGRLKNTDSTGATNVSLQLRDGQDNSVINAGDAAQAGTSAIGYADISSGSASLPYYVEYYAEDAVNAGAVASQVTYSLIYK</sequence>
<evidence type="ECO:0000256" key="1">
    <source>
        <dbReference type="ARBA" id="ARBA00004561"/>
    </source>
</evidence>
<reference evidence="6 7" key="2">
    <citation type="submission" date="2018-01" db="EMBL/GenBank/DDBJ databases">
        <title>Genomic study of Klebsiella pneumoniae.</title>
        <authorList>
            <person name="Yang Y."/>
            <person name="Bicalho R."/>
        </authorList>
    </citation>
    <scope>NUCLEOTIDE SEQUENCE [LARGE SCALE GENOMIC DNA]</scope>
    <source>
        <strain evidence="6 7">A10</strain>
    </source>
</reference>
<organism evidence="6 7">
    <name type="scientific">Klebsiella michiganensis</name>
    <dbReference type="NCBI Taxonomy" id="1134687"/>
    <lineage>
        <taxon>Bacteria</taxon>
        <taxon>Pseudomonadati</taxon>
        <taxon>Pseudomonadota</taxon>
        <taxon>Gammaproteobacteria</taxon>
        <taxon>Enterobacterales</taxon>
        <taxon>Enterobacteriaceae</taxon>
        <taxon>Klebsiella/Raoultella group</taxon>
        <taxon>Klebsiella</taxon>
    </lineage>
</organism>
<dbReference type="Gene3D" id="2.60.40.1090">
    <property type="entry name" value="Fimbrial-type adhesion domain"/>
    <property type="match status" value="1"/>
</dbReference>
<dbReference type="InterPro" id="IPR036937">
    <property type="entry name" value="Adhesion_dom_fimbrial_sf"/>
</dbReference>